<dbReference type="InterPro" id="IPR001647">
    <property type="entry name" value="HTH_TetR"/>
</dbReference>
<sequence length="219" mass="23501">MSRWHTSRGPWGRRPEEPAEGAAPFGFCRRGYHHGNLKEALLEAARQLAAERGAHGFTLVEAARLAGVSPSAPYRHFRDKDALLSELCRRGFEAFGARLKDAAIGKGVREGLLAMGHAYLAFAREEPGYYGVMFAWRDPTPPPSDQAPDGPFAALVGAIARVLPEAGDPNRVRLLALEVWAISHGLAGLERAGMPPPGSGAPPPEAVLEDAVGRLLRVS</sequence>
<evidence type="ECO:0000256" key="2">
    <source>
        <dbReference type="ARBA" id="ARBA00023125"/>
    </source>
</evidence>
<dbReference type="SUPFAM" id="SSF46689">
    <property type="entry name" value="Homeodomain-like"/>
    <property type="match status" value="1"/>
</dbReference>
<dbReference type="InterPro" id="IPR050109">
    <property type="entry name" value="HTH-type_TetR-like_transc_reg"/>
</dbReference>
<dbReference type="InterPro" id="IPR025996">
    <property type="entry name" value="MT1864/Rv1816-like_C"/>
</dbReference>
<gene>
    <name evidence="6" type="ORF">DFH01_02565</name>
</gene>
<dbReference type="PROSITE" id="PS50977">
    <property type="entry name" value="HTH_TETR_2"/>
    <property type="match status" value="1"/>
</dbReference>
<dbReference type="AlphaFoldDB" id="A0A317FGL0"/>
<dbReference type="Proteomes" id="UP000245765">
    <property type="component" value="Unassembled WGS sequence"/>
</dbReference>
<protein>
    <submittedName>
        <fullName evidence="6">TetR family transcriptional regulator</fullName>
    </submittedName>
</protein>
<dbReference type="RefSeq" id="WP_109868822.1">
    <property type="nucleotide sequence ID" value="NZ_QGNA01000001.1"/>
</dbReference>
<dbReference type="GO" id="GO:0003700">
    <property type="term" value="F:DNA-binding transcription factor activity"/>
    <property type="evidence" value="ECO:0007669"/>
    <property type="project" value="TreeGrafter"/>
</dbReference>
<name>A0A317FGL0_9PROT</name>
<dbReference type="EMBL" id="QGNA01000001">
    <property type="protein sequence ID" value="PWS38201.1"/>
    <property type="molecule type" value="Genomic_DNA"/>
</dbReference>
<comment type="caution">
    <text evidence="6">The sequence shown here is derived from an EMBL/GenBank/DDBJ whole genome shotgun (WGS) entry which is preliminary data.</text>
</comment>
<keyword evidence="1" id="KW-0805">Transcription regulation</keyword>
<dbReference type="PANTHER" id="PTHR30055">
    <property type="entry name" value="HTH-TYPE TRANSCRIPTIONAL REGULATOR RUTR"/>
    <property type="match status" value="1"/>
</dbReference>
<feature type="domain" description="HTH tetR-type" evidence="5">
    <location>
        <begin position="35"/>
        <end position="95"/>
    </location>
</feature>
<accession>A0A317FGL0</accession>
<evidence type="ECO:0000313" key="7">
    <source>
        <dbReference type="Proteomes" id="UP000245765"/>
    </source>
</evidence>
<proteinExistence type="predicted"/>
<evidence type="ECO:0000256" key="4">
    <source>
        <dbReference type="PROSITE-ProRule" id="PRU00335"/>
    </source>
</evidence>
<evidence type="ECO:0000313" key="6">
    <source>
        <dbReference type="EMBL" id="PWS38201.1"/>
    </source>
</evidence>
<dbReference type="Pfam" id="PF13305">
    <property type="entry name" value="TetR_C_33"/>
    <property type="match status" value="1"/>
</dbReference>
<feature type="DNA-binding region" description="H-T-H motif" evidence="4">
    <location>
        <begin position="58"/>
        <end position="77"/>
    </location>
</feature>
<keyword evidence="2 4" id="KW-0238">DNA-binding</keyword>
<dbReference type="Gene3D" id="1.10.357.10">
    <property type="entry name" value="Tetracycline Repressor, domain 2"/>
    <property type="match status" value="1"/>
</dbReference>
<evidence type="ECO:0000256" key="3">
    <source>
        <dbReference type="ARBA" id="ARBA00023163"/>
    </source>
</evidence>
<dbReference type="InterPro" id="IPR036271">
    <property type="entry name" value="Tet_transcr_reg_TetR-rel_C_sf"/>
</dbReference>
<dbReference type="Pfam" id="PF00440">
    <property type="entry name" value="TetR_N"/>
    <property type="match status" value="1"/>
</dbReference>
<keyword evidence="3" id="KW-0804">Transcription</keyword>
<dbReference type="PANTHER" id="PTHR30055:SF220">
    <property type="entry name" value="TETR-FAMILY REGULATORY PROTEIN"/>
    <property type="match status" value="1"/>
</dbReference>
<keyword evidence="7" id="KW-1185">Reference proteome</keyword>
<evidence type="ECO:0000256" key="1">
    <source>
        <dbReference type="ARBA" id="ARBA00023015"/>
    </source>
</evidence>
<dbReference type="OrthoDB" id="7056813at2"/>
<evidence type="ECO:0000259" key="5">
    <source>
        <dbReference type="PROSITE" id="PS50977"/>
    </source>
</evidence>
<dbReference type="InterPro" id="IPR009057">
    <property type="entry name" value="Homeodomain-like_sf"/>
</dbReference>
<dbReference type="PRINTS" id="PR00455">
    <property type="entry name" value="HTHTETR"/>
</dbReference>
<reference evidence="7" key="1">
    <citation type="submission" date="2018-05" db="EMBL/GenBank/DDBJ databases">
        <authorList>
            <person name="Du Z."/>
            <person name="Wang X."/>
        </authorList>
    </citation>
    <scope>NUCLEOTIDE SEQUENCE [LARGE SCALE GENOMIC DNA]</scope>
    <source>
        <strain evidence="7">CQN31</strain>
    </source>
</reference>
<dbReference type="GO" id="GO:0000976">
    <property type="term" value="F:transcription cis-regulatory region binding"/>
    <property type="evidence" value="ECO:0007669"/>
    <property type="project" value="TreeGrafter"/>
</dbReference>
<dbReference type="SUPFAM" id="SSF48498">
    <property type="entry name" value="Tetracyclin repressor-like, C-terminal domain"/>
    <property type="match status" value="1"/>
</dbReference>
<organism evidence="6 7">
    <name type="scientific">Falsiroseomonas bella</name>
    <dbReference type="NCBI Taxonomy" id="2184016"/>
    <lineage>
        <taxon>Bacteria</taxon>
        <taxon>Pseudomonadati</taxon>
        <taxon>Pseudomonadota</taxon>
        <taxon>Alphaproteobacteria</taxon>
        <taxon>Acetobacterales</taxon>
        <taxon>Roseomonadaceae</taxon>
        <taxon>Falsiroseomonas</taxon>
    </lineage>
</organism>